<name>A0AAV1HCQ6_XYRNO</name>
<protein>
    <submittedName>
        <fullName evidence="2">Uncharacterized protein LOC122864139 isoform X9</fullName>
    </submittedName>
</protein>
<feature type="region of interest" description="Disordered" evidence="1">
    <location>
        <begin position="395"/>
        <end position="431"/>
    </location>
</feature>
<feature type="region of interest" description="Disordered" evidence="1">
    <location>
        <begin position="58"/>
        <end position="103"/>
    </location>
</feature>
<feature type="region of interest" description="Disordered" evidence="1">
    <location>
        <begin position="1"/>
        <end position="27"/>
    </location>
</feature>
<accession>A0AAV1HCQ6</accession>
<dbReference type="Proteomes" id="UP001178508">
    <property type="component" value="Chromosome 21"/>
</dbReference>
<dbReference type="AlphaFoldDB" id="A0AAV1HCQ6"/>
<dbReference type="EMBL" id="OY660884">
    <property type="protein sequence ID" value="CAJ1083787.1"/>
    <property type="molecule type" value="Genomic_DNA"/>
</dbReference>
<feature type="compositionally biased region" description="Basic and acidic residues" evidence="1">
    <location>
        <begin position="75"/>
        <end position="100"/>
    </location>
</feature>
<evidence type="ECO:0000313" key="2">
    <source>
        <dbReference type="EMBL" id="CAJ1083787.1"/>
    </source>
</evidence>
<organism evidence="2 3">
    <name type="scientific">Xyrichtys novacula</name>
    <name type="common">Pearly razorfish</name>
    <name type="synonym">Hemipteronotus novacula</name>
    <dbReference type="NCBI Taxonomy" id="13765"/>
    <lineage>
        <taxon>Eukaryota</taxon>
        <taxon>Metazoa</taxon>
        <taxon>Chordata</taxon>
        <taxon>Craniata</taxon>
        <taxon>Vertebrata</taxon>
        <taxon>Euteleostomi</taxon>
        <taxon>Actinopterygii</taxon>
        <taxon>Neopterygii</taxon>
        <taxon>Teleostei</taxon>
        <taxon>Neoteleostei</taxon>
        <taxon>Acanthomorphata</taxon>
        <taxon>Eupercaria</taxon>
        <taxon>Labriformes</taxon>
        <taxon>Labridae</taxon>
        <taxon>Xyrichtys</taxon>
    </lineage>
</organism>
<gene>
    <name evidence="2" type="ORF">XNOV1_A028451</name>
</gene>
<feature type="compositionally biased region" description="Polar residues" evidence="1">
    <location>
        <begin position="286"/>
        <end position="296"/>
    </location>
</feature>
<feature type="region of interest" description="Disordered" evidence="1">
    <location>
        <begin position="155"/>
        <end position="319"/>
    </location>
</feature>
<feature type="compositionally biased region" description="Basic and acidic residues" evidence="1">
    <location>
        <begin position="1"/>
        <end position="18"/>
    </location>
</feature>
<feature type="compositionally biased region" description="Polar residues" evidence="1">
    <location>
        <begin position="414"/>
        <end position="425"/>
    </location>
</feature>
<keyword evidence="3" id="KW-1185">Reference proteome</keyword>
<proteinExistence type="predicted"/>
<evidence type="ECO:0000313" key="3">
    <source>
        <dbReference type="Proteomes" id="UP001178508"/>
    </source>
</evidence>
<evidence type="ECO:0000256" key="1">
    <source>
        <dbReference type="SAM" id="MobiDB-lite"/>
    </source>
</evidence>
<feature type="compositionally biased region" description="Basic and acidic residues" evidence="1">
    <location>
        <begin position="399"/>
        <end position="411"/>
    </location>
</feature>
<feature type="compositionally biased region" description="Polar residues" evidence="1">
    <location>
        <begin position="174"/>
        <end position="187"/>
    </location>
</feature>
<sequence>MNVTNKRDKMMRPRDPKMKTTPRQFPGAFAPLPRSTWISSLVPYDDFDRVCHIIWKRTKEAEEGRSRGQSSPESLLKKDCKVKENKPGHRSEEQQKKTDDLGPYTQYEEDKQQNTTGFILPCPYLSGHRHVAKPSRMPGLEMEGQMKQFKGEERGQRNLENLGDKPPPLKTLVPQFSNRTPKKSSTPECEPPAKNLAPSAPEHNSPNLQKKKRPPLLLKPARHTCESEDELSVRSSSDSNSSDDDDSVTLPGARTCASDSSGDDSARDNNDCEEEHSSDELCFDSGQDSPSSSTEQRFPPLPTTKVGVQPCPTKPRASGKMRGLWEIPLSFAPTATLANSMTTHAQARVQSRAEALEANLKTKLPPAAPAQQEAYDLLADFPALGPPMKPLVMGGSHDGYPKAKDAKEKRGITNIPNHRQESGASHQRRRENIPHKVSPICAGVLKSVPDLQAFGSTRQCSSSNIGCEEKTAKNPATQKVAGTDGVGGNARSWVSAAKAGTKQAAAPQEKARPCTFQQRVTINRAKAKNTTSQNFANNTALSHHAVRPGMNAVFHGPRYSNPNQFVKPANK</sequence>
<reference evidence="2" key="1">
    <citation type="submission" date="2023-08" db="EMBL/GenBank/DDBJ databases">
        <authorList>
            <person name="Alioto T."/>
            <person name="Alioto T."/>
            <person name="Gomez Garrido J."/>
        </authorList>
    </citation>
    <scope>NUCLEOTIDE SEQUENCE</scope>
</reference>